<dbReference type="EMBL" id="CP019366">
    <property type="protein sequence ID" value="ASJ27689.1"/>
    <property type="molecule type" value="Genomic_DNA"/>
</dbReference>
<evidence type="ECO:0000256" key="6">
    <source>
        <dbReference type="ARBA" id="ARBA00023237"/>
    </source>
</evidence>
<dbReference type="AlphaFoldDB" id="A0ABF7QZZ4"/>
<dbReference type="InterPro" id="IPR000680">
    <property type="entry name" value="Borrelia_lipo"/>
</dbReference>
<organism evidence="10 11">
    <name type="scientific">Borrelia turicatae (strain 91E135)</name>
    <dbReference type="NCBI Taxonomy" id="314724"/>
    <lineage>
        <taxon>Bacteria</taxon>
        <taxon>Pseudomonadati</taxon>
        <taxon>Spirochaetota</taxon>
        <taxon>Spirochaetia</taxon>
        <taxon>Spirochaetales</taxon>
        <taxon>Borreliaceae</taxon>
        <taxon>Borrelia</taxon>
    </lineage>
</organism>
<protein>
    <recommendedName>
        <fullName evidence="8">Variable large protein</fullName>
    </recommendedName>
</protein>
<dbReference type="KEGG" id="btu:BT0_F01"/>
<keyword evidence="7 8" id="KW-0449">Lipoprotein</keyword>
<evidence type="ECO:0000256" key="5">
    <source>
        <dbReference type="ARBA" id="ARBA00023139"/>
    </source>
</evidence>
<evidence type="ECO:0000313" key="11">
    <source>
        <dbReference type="Proteomes" id="UP000001205"/>
    </source>
</evidence>
<feature type="coiled-coil region" evidence="9">
    <location>
        <begin position="184"/>
        <end position="211"/>
    </location>
</feature>
<keyword evidence="4 8" id="KW-0472">Membrane</keyword>
<gene>
    <name evidence="10" type="ORF">BT0_F01</name>
</gene>
<dbReference type="SUPFAM" id="SSF74748">
    <property type="entry name" value="Variable surface antigen VlsE"/>
    <property type="match status" value="1"/>
</dbReference>
<dbReference type="Proteomes" id="UP000001205">
    <property type="component" value="Plasmid lpF33.5"/>
</dbReference>
<keyword evidence="6 8" id="KW-0998">Cell outer membrane</keyword>
<geneLocation type="plasmid" evidence="10 11">
    <name>lpF33.5</name>
</geneLocation>
<proteinExistence type="predicted"/>
<dbReference type="GO" id="GO:0009279">
    <property type="term" value="C:cell outer membrane"/>
    <property type="evidence" value="ECO:0007669"/>
    <property type="project" value="UniProtKB-SubCell"/>
</dbReference>
<evidence type="ECO:0000256" key="7">
    <source>
        <dbReference type="ARBA" id="ARBA00023288"/>
    </source>
</evidence>
<evidence type="ECO:0000256" key="4">
    <source>
        <dbReference type="ARBA" id="ARBA00023136"/>
    </source>
</evidence>
<keyword evidence="10" id="KW-0614">Plasmid</keyword>
<evidence type="ECO:0000256" key="3">
    <source>
        <dbReference type="ARBA" id="ARBA00022729"/>
    </source>
</evidence>
<evidence type="ECO:0000256" key="8">
    <source>
        <dbReference type="RuleBase" id="RU363105"/>
    </source>
</evidence>
<keyword evidence="5 8" id="KW-0564">Palmitate</keyword>
<dbReference type="PROSITE" id="PS51257">
    <property type="entry name" value="PROKAR_LIPOPROTEIN"/>
    <property type="match status" value="1"/>
</dbReference>
<keyword evidence="3" id="KW-0732">Signal</keyword>
<sequence length="446" mass="46542">MKKPLGLLIITTSLFSGCDLVEQFIAENKDVFSKVAVQNASSSKNGVHREGVSNSSKFKLPQGVSSNDGIVLNQNNTSGWYKISGFAGGGTLKGTEGETDNSVSGASGFSGSSPLKGAVEEIYNFNLGFSEDTAVHGMSGQSGSSVIIDEGYDSNIVNFSYGLAYDGLSGQVIGLVSEEDFDIAINADDKRSKVKEYLKKLENELTDIKTKVSTEVSGYKSTIIDKIIDSVDKLVNATGDNISIGEISDSKTKASVISDRDSVQAIIDGVKTIIDIAKESGVDIKQGKVDDTPIIASSNITALAVLNGGSGSRFNNGGAGIGSGSALAEEVDKADAWTMIDKIRNATIANSNISGKNSNNAGELITGYTSDDKGAGAKSNADLAAAVALKAMSKDGKFAAYKDANNNNEIAKVQESAVNAVKKVLSVLDAIITQTLQNELGKIKNK</sequence>
<dbReference type="RefSeq" id="WP_088895158.1">
    <property type="nucleotide sequence ID" value="NZ_CP019366.1"/>
</dbReference>
<evidence type="ECO:0000313" key="10">
    <source>
        <dbReference type="EMBL" id="ASJ27689.1"/>
    </source>
</evidence>
<dbReference type="Pfam" id="PF00921">
    <property type="entry name" value="Lipoprotein_2"/>
    <property type="match status" value="1"/>
</dbReference>
<reference evidence="10 11" key="1">
    <citation type="submission" date="2017-01" db="EMBL/GenBank/DDBJ databases">
        <title>Reassembled and rearranged: the organization and evolution of antigen-encoding plasmids in two relapsing fever Borrelia species.</title>
        <authorList>
            <person name="Barbour A.G."/>
            <person name="Dai Q."/>
            <person name="Miller S.C."/>
            <person name="Porcella S.F."/>
            <person name="Schwan T.G."/>
            <person name="Lopez J.E."/>
        </authorList>
    </citation>
    <scope>NUCLEOTIDE SEQUENCE [LARGE SCALE GENOMIC DNA]</scope>
    <source>
        <strain evidence="10 11">91E135</strain>
        <plasmid evidence="10 11">lpF33.5</plasmid>
    </source>
</reference>
<name>A0ABF7QZZ4_BORT9</name>
<comment type="subcellular location">
    <subcellularLocation>
        <location evidence="2 8">Cell outer membrane</location>
        <topology evidence="2 8">Lipid-anchor</topology>
    </subcellularLocation>
</comment>
<accession>A0ABF7QZZ4</accession>
<evidence type="ECO:0000256" key="9">
    <source>
        <dbReference type="SAM" id="Coils"/>
    </source>
</evidence>
<evidence type="ECO:0000256" key="1">
    <source>
        <dbReference type="ARBA" id="ARBA00003932"/>
    </source>
</evidence>
<keyword evidence="11" id="KW-1185">Reference proteome</keyword>
<comment type="function">
    <text evidence="1 8">The Vlp and Vsp proteins are antigenically distinct proteins, only one vlp or vsp gene is transcriptionally active at any one time. Switching between these genes is a mechanism of host immune response evasion.</text>
</comment>
<evidence type="ECO:0000256" key="2">
    <source>
        <dbReference type="ARBA" id="ARBA00004459"/>
    </source>
</evidence>
<keyword evidence="9" id="KW-0175">Coiled coil</keyword>